<dbReference type="AlphaFoldDB" id="A0A7W9ECN5"/>
<evidence type="ECO:0000256" key="2">
    <source>
        <dbReference type="ARBA" id="ARBA00022448"/>
    </source>
</evidence>
<dbReference type="Pfam" id="PF00593">
    <property type="entry name" value="TonB_dep_Rec_b-barrel"/>
    <property type="match status" value="1"/>
</dbReference>
<evidence type="ECO:0000256" key="11">
    <source>
        <dbReference type="SAM" id="SignalP"/>
    </source>
</evidence>
<keyword evidence="2" id="KW-0813">Transport</keyword>
<accession>A0A7W9ECN5</accession>
<reference evidence="14 15" key="1">
    <citation type="submission" date="2020-08" db="EMBL/GenBank/DDBJ databases">
        <title>Genomic Encyclopedia of Type Strains, Phase IV (KMG-IV): sequencing the most valuable type-strain genomes for metagenomic binning, comparative biology and taxonomic classification.</title>
        <authorList>
            <person name="Goeker M."/>
        </authorList>
    </citation>
    <scope>NUCLEOTIDE SEQUENCE [LARGE SCALE GENOMIC DNA]</scope>
    <source>
        <strain evidence="14 15">DSM 25079</strain>
    </source>
</reference>
<evidence type="ECO:0000256" key="6">
    <source>
        <dbReference type="ARBA" id="ARBA00023077"/>
    </source>
</evidence>
<comment type="caution">
    <text evidence="14">The sequence shown here is derived from an EMBL/GenBank/DDBJ whole genome shotgun (WGS) entry which is preliminary data.</text>
</comment>
<dbReference type="EMBL" id="JACIJC010000001">
    <property type="protein sequence ID" value="MBB5684242.1"/>
    <property type="molecule type" value="Genomic_DNA"/>
</dbReference>
<dbReference type="InterPro" id="IPR037066">
    <property type="entry name" value="Plug_dom_sf"/>
</dbReference>
<keyword evidence="9" id="KW-0998">Cell outer membrane</keyword>
<feature type="domain" description="TonB-dependent receptor-like beta-barrel" evidence="12">
    <location>
        <begin position="236"/>
        <end position="625"/>
    </location>
</feature>
<dbReference type="GO" id="GO:0044718">
    <property type="term" value="P:siderophore transmembrane transport"/>
    <property type="evidence" value="ECO:0007669"/>
    <property type="project" value="TreeGrafter"/>
</dbReference>
<evidence type="ECO:0000313" key="14">
    <source>
        <dbReference type="EMBL" id="MBB5684242.1"/>
    </source>
</evidence>
<comment type="subcellular location">
    <subcellularLocation>
        <location evidence="1">Cell outer membrane</location>
        <topology evidence="1">Multi-pass membrane protein</topology>
    </subcellularLocation>
</comment>
<evidence type="ECO:0000313" key="15">
    <source>
        <dbReference type="Proteomes" id="UP000549617"/>
    </source>
</evidence>
<evidence type="ECO:0000256" key="3">
    <source>
        <dbReference type="ARBA" id="ARBA00022452"/>
    </source>
</evidence>
<dbReference type="PANTHER" id="PTHR30069">
    <property type="entry name" value="TONB-DEPENDENT OUTER MEMBRANE RECEPTOR"/>
    <property type="match status" value="1"/>
</dbReference>
<proteinExistence type="inferred from homology"/>
<dbReference type="GO" id="GO:0015344">
    <property type="term" value="F:siderophore uptake transmembrane transporter activity"/>
    <property type="evidence" value="ECO:0007669"/>
    <property type="project" value="TreeGrafter"/>
</dbReference>
<dbReference type="GO" id="GO:0009279">
    <property type="term" value="C:cell outer membrane"/>
    <property type="evidence" value="ECO:0007669"/>
    <property type="project" value="UniProtKB-SubCell"/>
</dbReference>
<evidence type="ECO:0000256" key="5">
    <source>
        <dbReference type="ARBA" id="ARBA00022729"/>
    </source>
</evidence>
<dbReference type="InterPro" id="IPR000531">
    <property type="entry name" value="Beta-barrel_TonB"/>
</dbReference>
<evidence type="ECO:0000256" key="9">
    <source>
        <dbReference type="ARBA" id="ARBA00023237"/>
    </source>
</evidence>
<feature type="domain" description="TonB-dependent receptor plug" evidence="13">
    <location>
        <begin position="41"/>
        <end position="114"/>
    </location>
</feature>
<dbReference type="InterPro" id="IPR036942">
    <property type="entry name" value="Beta-barrel_TonB_sf"/>
</dbReference>
<gene>
    <name evidence="14" type="ORF">FHS49_000233</name>
</gene>
<keyword evidence="4" id="KW-0812">Transmembrane</keyword>
<dbReference type="Proteomes" id="UP000549617">
    <property type="component" value="Unassembled WGS sequence"/>
</dbReference>
<comment type="similarity">
    <text evidence="10">Belongs to the TonB-dependent receptor family.</text>
</comment>
<keyword evidence="6 10" id="KW-0798">TonB box</keyword>
<organism evidence="14 15">
    <name type="scientific">Sphingobium boeckii</name>
    <dbReference type="NCBI Taxonomy" id="1082345"/>
    <lineage>
        <taxon>Bacteria</taxon>
        <taxon>Pseudomonadati</taxon>
        <taxon>Pseudomonadota</taxon>
        <taxon>Alphaproteobacteria</taxon>
        <taxon>Sphingomonadales</taxon>
        <taxon>Sphingomonadaceae</taxon>
        <taxon>Sphingobium</taxon>
    </lineage>
</organism>
<sequence length="685" mass="74387">MSVRCAMLCGAALALPATAQAQAQGAPTPALTSGVLTYLPADFARFAPQNALDMVRQVPGFVIETAEERRGLGQATQNVLIDGKRISGKSNDAEAALGRINARDVLRIEILDGATLDVPGLSGQVANILTAVKGLTGNFRYNPQIRARRTEARLLDGEISLSGKSGAFDYTLSLSDEQQRGGNAGPERVTDGAGRLIDLRHEVLIANEDSPRLSGALKYQGAGGGIGNLNASIAQSHSLVAENSRQGFPGTVDRRRDYRETEKEWNYEIGGDYEFGLGGGRLKLIGLRRFEHSPSLTRVFFEYGDGRPDTCDLFARTADESEAIARTEYRWKGGVADWQVSLEGAFNTLDNRSTLAVLDTAGVYQPVPLEGGNAKVKEKRVEIALSYGRPLSGALTLQSAIGAEYSNITQNGAGGLNRNFLRPKGFVSLAWKASPRFDISAKIEREVGQLDFYDFVASVNLAGGNGNAGNPDLRPPQSWNVELTANRNLGAWGSIKLKTFAKFIADAVAQVPIGATGEAPGNISKARLVGLDLTGTINLDPAGWRGARVDINTIFRKSRLHDPLTDEIRELSEQDKSTIDVNFRHDIPGSDLAWGVDYSRYIQTAGFRLDQTSQYVEKPGDLGAYLEHKDVFGLKLRGGLSNLLGMNERFYRSVYEGRRTDPIAFTEDRSRYFGPVFDVRISGSF</sequence>
<dbReference type="Gene3D" id="2.170.130.10">
    <property type="entry name" value="TonB-dependent receptor, plug domain"/>
    <property type="match status" value="1"/>
</dbReference>
<protein>
    <recommendedName>
        <fullName evidence="16">TonB-dependent receptor</fullName>
    </recommendedName>
</protein>
<feature type="signal peptide" evidence="11">
    <location>
        <begin position="1"/>
        <end position="21"/>
    </location>
</feature>
<dbReference type="Gene3D" id="2.40.170.20">
    <property type="entry name" value="TonB-dependent receptor, beta-barrel domain"/>
    <property type="match status" value="1"/>
</dbReference>
<dbReference type="Pfam" id="PF07715">
    <property type="entry name" value="Plug"/>
    <property type="match status" value="1"/>
</dbReference>
<keyword evidence="7 10" id="KW-0472">Membrane</keyword>
<evidence type="ECO:0000256" key="10">
    <source>
        <dbReference type="RuleBase" id="RU003357"/>
    </source>
</evidence>
<keyword evidence="15" id="KW-1185">Reference proteome</keyword>
<name>A0A7W9ECN5_9SPHN</name>
<keyword evidence="5 11" id="KW-0732">Signal</keyword>
<evidence type="ECO:0000256" key="8">
    <source>
        <dbReference type="ARBA" id="ARBA00023170"/>
    </source>
</evidence>
<evidence type="ECO:0000256" key="4">
    <source>
        <dbReference type="ARBA" id="ARBA00022692"/>
    </source>
</evidence>
<evidence type="ECO:0000256" key="1">
    <source>
        <dbReference type="ARBA" id="ARBA00004571"/>
    </source>
</evidence>
<keyword evidence="8" id="KW-0675">Receptor</keyword>
<feature type="chain" id="PRO_5030944161" description="TonB-dependent receptor" evidence="11">
    <location>
        <begin position="22"/>
        <end position="685"/>
    </location>
</feature>
<evidence type="ECO:0000259" key="13">
    <source>
        <dbReference type="Pfam" id="PF07715"/>
    </source>
</evidence>
<evidence type="ECO:0000259" key="12">
    <source>
        <dbReference type="Pfam" id="PF00593"/>
    </source>
</evidence>
<dbReference type="RefSeq" id="WP_184014486.1">
    <property type="nucleotide sequence ID" value="NZ_JACIJC010000001.1"/>
</dbReference>
<dbReference type="PANTHER" id="PTHR30069:SF29">
    <property type="entry name" value="HEMOGLOBIN AND HEMOGLOBIN-HAPTOGLOBIN-BINDING PROTEIN 1-RELATED"/>
    <property type="match status" value="1"/>
</dbReference>
<keyword evidence="3" id="KW-1134">Transmembrane beta strand</keyword>
<evidence type="ECO:0000256" key="7">
    <source>
        <dbReference type="ARBA" id="ARBA00023136"/>
    </source>
</evidence>
<dbReference type="SUPFAM" id="SSF56935">
    <property type="entry name" value="Porins"/>
    <property type="match status" value="1"/>
</dbReference>
<evidence type="ECO:0008006" key="16">
    <source>
        <dbReference type="Google" id="ProtNLM"/>
    </source>
</evidence>
<dbReference type="InterPro" id="IPR039426">
    <property type="entry name" value="TonB-dep_rcpt-like"/>
</dbReference>
<dbReference type="InterPro" id="IPR012910">
    <property type="entry name" value="Plug_dom"/>
</dbReference>